<dbReference type="SMART" id="SM00256">
    <property type="entry name" value="FBOX"/>
    <property type="match status" value="1"/>
</dbReference>
<dbReference type="OrthoDB" id="650045at2759"/>
<name>A0A5J9STE5_9POAL</name>
<feature type="non-terminal residue" evidence="2">
    <location>
        <position position="1"/>
    </location>
</feature>
<gene>
    <name evidence="2" type="ORF">EJB05_52241</name>
</gene>
<dbReference type="InterPro" id="IPR006527">
    <property type="entry name" value="F-box-assoc_dom_typ1"/>
</dbReference>
<protein>
    <recommendedName>
        <fullName evidence="1">F-box domain-containing protein</fullName>
    </recommendedName>
</protein>
<dbReference type="SUPFAM" id="SSF81383">
    <property type="entry name" value="F-box domain"/>
    <property type="match status" value="1"/>
</dbReference>
<dbReference type="InterPro" id="IPR036047">
    <property type="entry name" value="F-box-like_dom_sf"/>
</dbReference>
<keyword evidence="3" id="KW-1185">Reference proteome</keyword>
<dbReference type="Pfam" id="PF07734">
    <property type="entry name" value="FBA_1"/>
    <property type="match status" value="1"/>
</dbReference>
<dbReference type="Gramene" id="TVU02269">
    <property type="protein sequence ID" value="TVU02269"/>
    <property type="gene ID" value="EJB05_52241"/>
</dbReference>
<dbReference type="AlphaFoldDB" id="A0A5J9STE5"/>
<sequence length="552" mass="63342">MKRGGVAAQGCWGGRASVVAQRVCARRRRGEHDESPDACSIFGSPVCLLVVGVKKKLPLLFTVHERQWSICLSNLPNLLYLLALSAHRVGLRVPGREGSPSPCRVGRRKAIEESDPLRRMRLSSPASFHPLRCLIQPRPDQSLDKNGLHPFMVSNTKDMMDPMEDTSAAKLTDDLVVDILSRLPYKSFFRFKCVCKTWLSFSSNPHYCQKLPKVPTGFFYQDRSSNAIKLVSLSKKNEDIDGTLSFLPDYEQLKLVDCCNGLMLCEYRSCQTCPDIFRFIVCNPATREWRTLPDAQRKPDMFHYTVKLGFDPTISPHFCVFNFRYDRGPSNLVFGLNQVEMFSSRNATWHVYQNMLDPKIHLVSVSGRPHVFLDGYLHAHTDLDVWVLEELETAQIGRPPSNWTIKLPFHSVDCVVDHCFRGCLGQYRGTLYYAVAEEDGRTVLVWSHDYYNPEGWTVEHRLSMSDAFGRDDFVHYADDFFWACNYEIIAIDMEREVLFLTDDKTERLLSYSISTGKFTEIKDSTHCFFYYVVCCLKLPAPEPDIYDDEDMI</sequence>
<dbReference type="CDD" id="cd22157">
    <property type="entry name" value="F-box_AtFBW1-like"/>
    <property type="match status" value="1"/>
</dbReference>
<reference evidence="2 3" key="1">
    <citation type="journal article" date="2019" name="Sci. Rep.">
        <title>A high-quality genome of Eragrostis curvula grass provides insights into Poaceae evolution and supports new strategies to enhance forage quality.</title>
        <authorList>
            <person name="Carballo J."/>
            <person name="Santos B.A.C.M."/>
            <person name="Zappacosta D."/>
            <person name="Garbus I."/>
            <person name="Selva J.P."/>
            <person name="Gallo C.A."/>
            <person name="Diaz A."/>
            <person name="Albertini E."/>
            <person name="Caccamo M."/>
            <person name="Echenique V."/>
        </authorList>
    </citation>
    <scope>NUCLEOTIDE SEQUENCE [LARGE SCALE GENOMIC DNA]</scope>
    <source>
        <strain evidence="3">cv. Victoria</strain>
        <tissue evidence="2">Leaf</tissue>
    </source>
</reference>
<evidence type="ECO:0000259" key="1">
    <source>
        <dbReference type="SMART" id="SM00256"/>
    </source>
</evidence>
<dbReference type="InterPro" id="IPR055290">
    <property type="entry name" value="At3g26010-like"/>
</dbReference>
<comment type="caution">
    <text evidence="2">The sequence shown here is derived from an EMBL/GenBank/DDBJ whole genome shotgun (WGS) entry which is preliminary data.</text>
</comment>
<dbReference type="PANTHER" id="PTHR35546:SF59">
    <property type="entry name" value="OS01G0379400 PROTEIN"/>
    <property type="match status" value="1"/>
</dbReference>
<organism evidence="2 3">
    <name type="scientific">Eragrostis curvula</name>
    <name type="common">weeping love grass</name>
    <dbReference type="NCBI Taxonomy" id="38414"/>
    <lineage>
        <taxon>Eukaryota</taxon>
        <taxon>Viridiplantae</taxon>
        <taxon>Streptophyta</taxon>
        <taxon>Embryophyta</taxon>
        <taxon>Tracheophyta</taxon>
        <taxon>Spermatophyta</taxon>
        <taxon>Magnoliopsida</taxon>
        <taxon>Liliopsida</taxon>
        <taxon>Poales</taxon>
        <taxon>Poaceae</taxon>
        <taxon>PACMAD clade</taxon>
        <taxon>Chloridoideae</taxon>
        <taxon>Eragrostideae</taxon>
        <taxon>Eragrostidinae</taxon>
        <taxon>Eragrostis</taxon>
    </lineage>
</organism>
<dbReference type="InterPro" id="IPR001810">
    <property type="entry name" value="F-box_dom"/>
</dbReference>
<dbReference type="Gene3D" id="1.20.1280.50">
    <property type="match status" value="1"/>
</dbReference>
<dbReference type="PANTHER" id="PTHR35546">
    <property type="entry name" value="F-BOX PROTEIN INTERACTION DOMAIN PROTEIN-RELATED"/>
    <property type="match status" value="1"/>
</dbReference>
<dbReference type="EMBL" id="RWGY01000343">
    <property type="protein sequence ID" value="TVU02269.1"/>
    <property type="molecule type" value="Genomic_DNA"/>
</dbReference>
<dbReference type="Pfam" id="PF00646">
    <property type="entry name" value="F-box"/>
    <property type="match status" value="1"/>
</dbReference>
<dbReference type="Proteomes" id="UP000324897">
    <property type="component" value="Unassembled WGS sequence"/>
</dbReference>
<proteinExistence type="predicted"/>
<evidence type="ECO:0000313" key="3">
    <source>
        <dbReference type="Proteomes" id="UP000324897"/>
    </source>
</evidence>
<feature type="domain" description="F-box" evidence="1">
    <location>
        <begin position="171"/>
        <end position="211"/>
    </location>
</feature>
<accession>A0A5J9STE5</accession>
<evidence type="ECO:0000313" key="2">
    <source>
        <dbReference type="EMBL" id="TVU02269.1"/>
    </source>
</evidence>